<keyword evidence="4" id="KW-1185">Reference proteome</keyword>
<dbReference type="Proteomes" id="UP000622648">
    <property type="component" value="Unassembled WGS sequence"/>
</dbReference>
<name>A0A4R2HIB1_9SPHI</name>
<dbReference type="EMBL" id="SLWO01000002">
    <property type="protein sequence ID" value="TCO29014.1"/>
    <property type="molecule type" value="Genomic_DNA"/>
</dbReference>
<gene>
    <name evidence="2" type="ORF">EV200_102433</name>
    <name evidence="1" type="ORF">GCM10011413_19800</name>
</gene>
<dbReference type="AlphaFoldDB" id="A0A4R2HIB1"/>
<evidence type="ECO:0000313" key="1">
    <source>
        <dbReference type="EMBL" id="GGE53468.1"/>
    </source>
</evidence>
<accession>A0A4R2HIB1</accession>
<evidence type="ECO:0000313" key="2">
    <source>
        <dbReference type="EMBL" id="TCO29014.1"/>
    </source>
</evidence>
<reference evidence="1" key="1">
    <citation type="journal article" date="2014" name="Int. J. Syst. Evol. Microbiol.">
        <title>Complete genome of a new Firmicutes species belonging to the dominant human colonic microbiota ('Ruminococcus bicirculans') reveals two chromosomes and a selective capacity to utilize plant glucans.</title>
        <authorList>
            <consortium name="NISC Comparative Sequencing Program"/>
            <person name="Wegmann U."/>
            <person name="Louis P."/>
            <person name="Goesmann A."/>
            <person name="Henrissat B."/>
            <person name="Duncan S.H."/>
            <person name="Flint H.J."/>
        </authorList>
    </citation>
    <scope>NUCLEOTIDE SEQUENCE</scope>
    <source>
        <strain evidence="1">CGMCC 1.15644</strain>
    </source>
</reference>
<dbReference type="RefSeq" id="WP_165877874.1">
    <property type="nucleotide sequence ID" value="NZ_BMJO01000003.1"/>
</dbReference>
<dbReference type="Proteomes" id="UP000295684">
    <property type="component" value="Unassembled WGS sequence"/>
</dbReference>
<protein>
    <submittedName>
        <fullName evidence="2">Uncharacterized protein</fullName>
    </submittedName>
</protein>
<comment type="caution">
    <text evidence="2">The sequence shown here is derived from an EMBL/GenBank/DDBJ whole genome shotgun (WGS) entry which is preliminary data.</text>
</comment>
<reference evidence="1" key="4">
    <citation type="submission" date="2024-05" db="EMBL/GenBank/DDBJ databases">
        <authorList>
            <person name="Sun Q."/>
            <person name="Zhou Y."/>
        </authorList>
    </citation>
    <scope>NUCLEOTIDE SEQUENCE</scope>
    <source>
        <strain evidence="1">CGMCC 1.15644</strain>
    </source>
</reference>
<organism evidence="2 3">
    <name type="scientific">Pedobacter psychrotolerans</name>
    <dbReference type="NCBI Taxonomy" id="1843235"/>
    <lineage>
        <taxon>Bacteria</taxon>
        <taxon>Pseudomonadati</taxon>
        <taxon>Bacteroidota</taxon>
        <taxon>Sphingobacteriia</taxon>
        <taxon>Sphingobacteriales</taxon>
        <taxon>Sphingobacteriaceae</taxon>
        <taxon>Pedobacter</taxon>
    </lineage>
</organism>
<dbReference type="EMBL" id="BMJO01000003">
    <property type="protein sequence ID" value="GGE53468.1"/>
    <property type="molecule type" value="Genomic_DNA"/>
</dbReference>
<reference evidence="4" key="2">
    <citation type="journal article" date="2019" name="Int. J. Syst. Evol. Microbiol.">
        <title>The Global Catalogue of Microorganisms (GCM) 10K type strain sequencing project: providing services to taxonomists for standard genome sequencing and annotation.</title>
        <authorList>
            <consortium name="The Broad Institute Genomics Platform"/>
            <consortium name="The Broad Institute Genome Sequencing Center for Infectious Disease"/>
            <person name="Wu L."/>
            <person name="Ma J."/>
        </authorList>
    </citation>
    <scope>NUCLEOTIDE SEQUENCE [LARGE SCALE GENOMIC DNA]</scope>
    <source>
        <strain evidence="4">CGMCC 1.15644</strain>
    </source>
</reference>
<reference evidence="2 3" key="3">
    <citation type="submission" date="2019-03" db="EMBL/GenBank/DDBJ databases">
        <title>Genomic Encyclopedia of Type Strains, Phase IV (KMG-IV): sequencing the most valuable type-strain genomes for metagenomic binning, comparative biology and taxonomic classification.</title>
        <authorList>
            <person name="Goeker M."/>
        </authorList>
    </citation>
    <scope>NUCLEOTIDE SEQUENCE [LARGE SCALE GENOMIC DNA]</scope>
    <source>
        <strain evidence="2 3">DSM 103236</strain>
    </source>
</reference>
<evidence type="ECO:0000313" key="3">
    <source>
        <dbReference type="Proteomes" id="UP000295684"/>
    </source>
</evidence>
<proteinExistence type="predicted"/>
<evidence type="ECO:0000313" key="4">
    <source>
        <dbReference type="Proteomes" id="UP000622648"/>
    </source>
</evidence>
<sequence>MAKTGKVIQLFQNPDNFIRSRARQLPLGQCYISHDWEKSGIANVLISRTHINENFTVGIYLVDVRCLGIKDSAFKFNIPIDEFEDLVSYMNGEVIDYNMAHNIIYGAEAFAESCGFKPHKDWGVGQFILEEDDDRIPIINIEFGENGVPAYYVGPHDTAAMINSVLSTLDKHVGIGNYFFYKDEVEDDDLFSDNGFDTTPDREGI</sequence>